<name>A0A8K0MKT4_9ROSA</name>
<proteinExistence type="inferred from homology"/>
<evidence type="ECO:0000256" key="3">
    <source>
        <dbReference type="ARBA" id="ARBA00022712"/>
    </source>
</evidence>
<reference evidence="7" key="1">
    <citation type="submission" date="2020-03" db="EMBL/GenBank/DDBJ databases">
        <title>A high-quality chromosome-level genome assembly of a woody plant with both climbing and erect habits, Rhamnella rubrinervis.</title>
        <authorList>
            <person name="Lu Z."/>
            <person name="Yang Y."/>
            <person name="Zhu X."/>
            <person name="Sun Y."/>
        </authorList>
    </citation>
    <scope>NUCLEOTIDE SEQUENCE</scope>
    <source>
        <strain evidence="7">BYM</strain>
        <tissue evidence="7">Leaf</tissue>
    </source>
</reference>
<evidence type="ECO:0000256" key="5">
    <source>
        <dbReference type="ARBA" id="ARBA00047718"/>
    </source>
</evidence>
<dbReference type="PANTHER" id="PTHR31223:SF70">
    <property type="entry name" value="LOG FAMILY PROTEIN YJL055W"/>
    <property type="match status" value="1"/>
</dbReference>
<comment type="similarity">
    <text evidence="1">Belongs to the LOG family.</text>
</comment>
<comment type="catalytic activity">
    <reaction evidence="5">
        <text>N(6)-(dimethylallyl)adenosine 5'-phosphate + H2O = N(6)-dimethylallyladenine + D-ribose 5-phosphate</text>
        <dbReference type="Rhea" id="RHEA:48560"/>
        <dbReference type="ChEBI" id="CHEBI:15377"/>
        <dbReference type="ChEBI" id="CHEBI:17660"/>
        <dbReference type="ChEBI" id="CHEBI:57526"/>
        <dbReference type="ChEBI" id="CHEBI:78346"/>
        <dbReference type="EC" id="3.2.2.n1"/>
    </reaction>
</comment>
<dbReference type="GO" id="GO:0009691">
    <property type="term" value="P:cytokinin biosynthetic process"/>
    <property type="evidence" value="ECO:0007669"/>
    <property type="project" value="UniProtKB-KW"/>
</dbReference>
<evidence type="ECO:0000256" key="1">
    <source>
        <dbReference type="ARBA" id="ARBA00006763"/>
    </source>
</evidence>
<comment type="catalytic activity">
    <reaction evidence="6">
        <text>9-ribosyl-trans-zeatin 5'-phosphate + H2O = trans-zeatin + D-ribose 5-phosphate</text>
        <dbReference type="Rhea" id="RHEA:48564"/>
        <dbReference type="ChEBI" id="CHEBI:15377"/>
        <dbReference type="ChEBI" id="CHEBI:16522"/>
        <dbReference type="ChEBI" id="CHEBI:78346"/>
        <dbReference type="ChEBI" id="CHEBI:87947"/>
        <dbReference type="EC" id="3.2.2.n1"/>
    </reaction>
</comment>
<dbReference type="Gene3D" id="3.40.50.450">
    <property type="match status" value="1"/>
</dbReference>
<comment type="function">
    <text evidence="4">Cytokinin-activating enzyme working in the direct activation pathway. Phosphoribohydrolase that converts inactive cytokinin nucleotides to the biologically active free-base forms.</text>
</comment>
<organism evidence="7 8">
    <name type="scientific">Rhamnella rubrinervis</name>
    <dbReference type="NCBI Taxonomy" id="2594499"/>
    <lineage>
        <taxon>Eukaryota</taxon>
        <taxon>Viridiplantae</taxon>
        <taxon>Streptophyta</taxon>
        <taxon>Embryophyta</taxon>
        <taxon>Tracheophyta</taxon>
        <taxon>Spermatophyta</taxon>
        <taxon>Magnoliopsida</taxon>
        <taxon>eudicotyledons</taxon>
        <taxon>Gunneridae</taxon>
        <taxon>Pentapetalae</taxon>
        <taxon>rosids</taxon>
        <taxon>fabids</taxon>
        <taxon>Rosales</taxon>
        <taxon>Rhamnaceae</taxon>
        <taxon>rhamnoid group</taxon>
        <taxon>Rhamneae</taxon>
        <taxon>Rhamnella</taxon>
    </lineage>
</organism>
<evidence type="ECO:0000256" key="6">
    <source>
        <dbReference type="ARBA" id="ARBA00049153"/>
    </source>
</evidence>
<evidence type="ECO:0000256" key="4">
    <source>
        <dbReference type="ARBA" id="ARBA00024884"/>
    </source>
</evidence>
<dbReference type="Proteomes" id="UP000796880">
    <property type="component" value="Unassembled WGS sequence"/>
</dbReference>
<protein>
    <recommendedName>
        <fullName evidence="2">cytokinin riboside 5'-monophosphate phosphoribohydrolase</fullName>
        <ecNumber evidence="2">3.2.2.n1</ecNumber>
    </recommendedName>
</protein>
<dbReference type="SUPFAM" id="SSF102405">
    <property type="entry name" value="MCP/YpsA-like"/>
    <property type="match status" value="1"/>
</dbReference>
<dbReference type="InterPro" id="IPR031100">
    <property type="entry name" value="LOG_fam"/>
</dbReference>
<dbReference type="EC" id="3.2.2.n1" evidence="2"/>
<dbReference type="AlphaFoldDB" id="A0A8K0MKT4"/>
<keyword evidence="8" id="KW-1185">Reference proteome</keyword>
<comment type="caution">
    <text evidence="7">The sequence shown here is derived from an EMBL/GenBank/DDBJ whole genome shotgun (WGS) entry which is preliminary data.</text>
</comment>
<evidence type="ECO:0000256" key="2">
    <source>
        <dbReference type="ARBA" id="ARBA00012205"/>
    </source>
</evidence>
<dbReference type="Pfam" id="PF03641">
    <property type="entry name" value="Lysine_decarbox"/>
    <property type="match status" value="1"/>
</dbReference>
<dbReference type="OrthoDB" id="414463at2759"/>
<dbReference type="PANTHER" id="PTHR31223">
    <property type="entry name" value="LOG FAMILY PROTEIN YJL055W"/>
    <property type="match status" value="1"/>
</dbReference>
<dbReference type="EMBL" id="VOIH02000003">
    <property type="protein sequence ID" value="KAF3449811.1"/>
    <property type="molecule type" value="Genomic_DNA"/>
</dbReference>
<sequence length="192" mass="20994">MLTEKKIHLVFRGGSLDLMGAVSLVAHVGGSNVLGIIPRALTTPNLTVGKEIQVSTMHERVSKMLEKSDAFIALPGGYVTLVLLGTSNKLVGGCDEHLNVYSGYFVTCRGFTKGSFLVPLDSCYTFESELCGAIIAIECAKDFNWDHLWLEWDSTYVANLLSHRDLIVPWALKAPSSGEVFLTLVLLCIIEM</sequence>
<accession>A0A8K0MKT4</accession>
<evidence type="ECO:0000313" key="8">
    <source>
        <dbReference type="Proteomes" id="UP000796880"/>
    </source>
</evidence>
<evidence type="ECO:0000313" key="7">
    <source>
        <dbReference type="EMBL" id="KAF3449811.1"/>
    </source>
</evidence>
<dbReference type="GO" id="GO:0016799">
    <property type="term" value="F:hydrolase activity, hydrolyzing N-glycosyl compounds"/>
    <property type="evidence" value="ECO:0007669"/>
    <property type="project" value="TreeGrafter"/>
</dbReference>
<gene>
    <name evidence="7" type="ORF">FNV43_RR05890</name>
</gene>
<keyword evidence="3" id="KW-0203">Cytokinin biosynthesis</keyword>
<dbReference type="GO" id="GO:0005829">
    <property type="term" value="C:cytosol"/>
    <property type="evidence" value="ECO:0007669"/>
    <property type="project" value="TreeGrafter"/>
</dbReference>